<feature type="region of interest" description="Disordered" evidence="1">
    <location>
        <begin position="1"/>
        <end position="87"/>
    </location>
</feature>
<dbReference type="AlphaFoldDB" id="A0A392QWA4"/>
<accession>A0A392QWA4</accession>
<sequence length="162" mass="18655">MQEVTKRAECYINGEESNVEKRSRDAKEKEGRSSNNRANGAQVHRNWPPNGGHRPGHRNKPYYPPSRQGDSTHPQERRYSSERQYTPLNRAKVHVLGEILQTGLAHLPPPRFKNSSMGPDANAWCAYHRCKGHDTENCFWLRDLIEDLIRSGHLRKFLDDAA</sequence>
<proteinExistence type="predicted"/>
<keyword evidence="3" id="KW-1185">Reference proteome</keyword>
<dbReference type="Proteomes" id="UP000265520">
    <property type="component" value="Unassembled WGS sequence"/>
</dbReference>
<dbReference type="EMBL" id="LXQA010164910">
    <property type="protein sequence ID" value="MCI28317.1"/>
    <property type="molecule type" value="Genomic_DNA"/>
</dbReference>
<evidence type="ECO:0000313" key="3">
    <source>
        <dbReference type="Proteomes" id="UP000265520"/>
    </source>
</evidence>
<organism evidence="2 3">
    <name type="scientific">Trifolium medium</name>
    <dbReference type="NCBI Taxonomy" id="97028"/>
    <lineage>
        <taxon>Eukaryota</taxon>
        <taxon>Viridiplantae</taxon>
        <taxon>Streptophyta</taxon>
        <taxon>Embryophyta</taxon>
        <taxon>Tracheophyta</taxon>
        <taxon>Spermatophyta</taxon>
        <taxon>Magnoliopsida</taxon>
        <taxon>eudicotyledons</taxon>
        <taxon>Gunneridae</taxon>
        <taxon>Pentapetalae</taxon>
        <taxon>rosids</taxon>
        <taxon>fabids</taxon>
        <taxon>Fabales</taxon>
        <taxon>Fabaceae</taxon>
        <taxon>Papilionoideae</taxon>
        <taxon>50 kb inversion clade</taxon>
        <taxon>NPAAA clade</taxon>
        <taxon>Hologalegina</taxon>
        <taxon>IRL clade</taxon>
        <taxon>Trifolieae</taxon>
        <taxon>Trifolium</taxon>
    </lineage>
</organism>
<evidence type="ECO:0008006" key="4">
    <source>
        <dbReference type="Google" id="ProtNLM"/>
    </source>
</evidence>
<evidence type="ECO:0000313" key="2">
    <source>
        <dbReference type="EMBL" id="MCI28317.1"/>
    </source>
</evidence>
<name>A0A392QWA4_9FABA</name>
<evidence type="ECO:0000256" key="1">
    <source>
        <dbReference type="SAM" id="MobiDB-lite"/>
    </source>
</evidence>
<feature type="non-terminal residue" evidence="2">
    <location>
        <position position="162"/>
    </location>
</feature>
<protein>
    <recommendedName>
        <fullName evidence="4">Gag-pol polyprotein</fullName>
    </recommendedName>
</protein>
<feature type="compositionally biased region" description="Basic and acidic residues" evidence="1">
    <location>
        <begin position="18"/>
        <end position="32"/>
    </location>
</feature>
<reference evidence="2 3" key="1">
    <citation type="journal article" date="2018" name="Front. Plant Sci.">
        <title>Red Clover (Trifolium pratense) and Zigzag Clover (T. medium) - A Picture of Genomic Similarities and Differences.</title>
        <authorList>
            <person name="Dluhosova J."/>
            <person name="Istvanek J."/>
            <person name="Nedelnik J."/>
            <person name="Repkova J."/>
        </authorList>
    </citation>
    <scope>NUCLEOTIDE SEQUENCE [LARGE SCALE GENOMIC DNA]</scope>
    <source>
        <strain evidence="3">cv. 10/8</strain>
        <tissue evidence="2">Leaf</tissue>
    </source>
</reference>
<comment type="caution">
    <text evidence="2">The sequence shown here is derived from an EMBL/GenBank/DDBJ whole genome shotgun (WGS) entry which is preliminary data.</text>
</comment>